<keyword evidence="3" id="KW-0560">Oxidoreductase</keyword>
<organism evidence="4 5">
    <name type="scientific">Mycobacterium gordonae</name>
    <dbReference type="NCBI Taxonomy" id="1778"/>
    <lineage>
        <taxon>Bacteria</taxon>
        <taxon>Bacillati</taxon>
        <taxon>Actinomycetota</taxon>
        <taxon>Actinomycetes</taxon>
        <taxon>Mycobacteriales</taxon>
        <taxon>Mycobacteriaceae</taxon>
        <taxon>Mycobacterium</taxon>
    </lineage>
</organism>
<protein>
    <submittedName>
        <fullName evidence="4">Short-chain dehydrogenase</fullName>
    </submittedName>
</protein>
<dbReference type="InterPro" id="IPR002347">
    <property type="entry name" value="SDR_fam"/>
</dbReference>
<gene>
    <name evidence="4" type="ORF">AWC08_12880</name>
</gene>
<dbReference type="PRINTS" id="PR00081">
    <property type="entry name" value="GDHRDH"/>
</dbReference>
<sequence length="256" mass="26771">MAERTLAGKRVVVVGASAGIGRAFAVRAGKEGASLVTAARRADRLAEVVAEAGCGTSVAADARSVEDCARIADAARERLGVIDLLFVSIGYAPLRMFADTSPDEWFDVLQTNVVAVHRAIKACLPVLAPAALVATMTSETVGQPRVALGAYSSSKAALAESMNAWRTEHPGFRFCNVTVGGTVPTEFTAAFDADLLGVAVQQWIARGLLQQTMMTPDDVADVLAGMFASVLDFPGVGPENLVLRPASPLVTPRECV</sequence>
<dbReference type="AlphaFoldDB" id="A0A1X1XBU7"/>
<dbReference type="CDD" id="cd05233">
    <property type="entry name" value="SDR_c"/>
    <property type="match status" value="1"/>
</dbReference>
<dbReference type="Pfam" id="PF00106">
    <property type="entry name" value="adh_short"/>
    <property type="match status" value="1"/>
</dbReference>
<dbReference type="Gene3D" id="3.40.50.720">
    <property type="entry name" value="NAD(P)-binding Rossmann-like Domain"/>
    <property type="match status" value="1"/>
</dbReference>
<comment type="similarity">
    <text evidence="1">Belongs to the short-chain dehydrogenases/reductases (SDR) family.</text>
</comment>
<evidence type="ECO:0000313" key="4">
    <source>
        <dbReference type="EMBL" id="ORV96347.1"/>
    </source>
</evidence>
<dbReference type="EMBL" id="LQOY01000014">
    <property type="protein sequence ID" value="ORV96347.1"/>
    <property type="molecule type" value="Genomic_DNA"/>
</dbReference>
<comment type="caution">
    <text evidence="4">The sequence shown here is derived from an EMBL/GenBank/DDBJ whole genome shotgun (WGS) entry which is preliminary data.</text>
</comment>
<accession>A0A1X1XBU7</accession>
<evidence type="ECO:0000256" key="1">
    <source>
        <dbReference type="ARBA" id="ARBA00006484"/>
    </source>
</evidence>
<dbReference type="RefSeq" id="WP_069433046.1">
    <property type="nucleotide sequence ID" value="NZ_JACKSU010000052.1"/>
</dbReference>
<reference evidence="4 5" key="1">
    <citation type="submission" date="2016-01" db="EMBL/GenBank/DDBJ databases">
        <title>The new phylogeny of the genus Mycobacterium.</title>
        <authorList>
            <person name="Tarcisio F."/>
            <person name="Conor M."/>
            <person name="Antonella G."/>
            <person name="Elisabetta G."/>
            <person name="Giulia F.S."/>
            <person name="Sara T."/>
            <person name="Anna F."/>
            <person name="Clotilde B."/>
            <person name="Roberto B."/>
            <person name="Veronica D.S."/>
            <person name="Fabio R."/>
            <person name="Monica P."/>
            <person name="Olivier J."/>
            <person name="Enrico T."/>
            <person name="Nicola S."/>
        </authorList>
    </citation>
    <scope>NUCLEOTIDE SEQUENCE [LARGE SCALE GENOMIC DNA]</scope>
    <source>
        <strain evidence="4 5">DSM 44160</strain>
    </source>
</reference>
<evidence type="ECO:0000256" key="2">
    <source>
        <dbReference type="ARBA" id="ARBA00022857"/>
    </source>
</evidence>
<evidence type="ECO:0000256" key="3">
    <source>
        <dbReference type="ARBA" id="ARBA00023002"/>
    </source>
</evidence>
<name>A0A1X1XBU7_MYCGO</name>
<dbReference type="Proteomes" id="UP000193928">
    <property type="component" value="Unassembled WGS sequence"/>
</dbReference>
<dbReference type="SUPFAM" id="SSF51735">
    <property type="entry name" value="NAD(P)-binding Rossmann-fold domains"/>
    <property type="match status" value="1"/>
</dbReference>
<evidence type="ECO:0000313" key="5">
    <source>
        <dbReference type="Proteomes" id="UP000193928"/>
    </source>
</evidence>
<keyword evidence="5" id="KW-1185">Reference proteome</keyword>
<dbReference type="PANTHER" id="PTHR43391:SF14">
    <property type="entry name" value="DEHYDROGENASE_REDUCTASE SDR FAMILY PROTEIN 7-LIKE"/>
    <property type="match status" value="1"/>
</dbReference>
<dbReference type="PANTHER" id="PTHR43391">
    <property type="entry name" value="RETINOL DEHYDROGENASE-RELATED"/>
    <property type="match status" value="1"/>
</dbReference>
<proteinExistence type="inferred from homology"/>
<keyword evidence="2" id="KW-0521">NADP</keyword>
<dbReference type="InterPro" id="IPR036291">
    <property type="entry name" value="NAD(P)-bd_dom_sf"/>
</dbReference>
<dbReference type="GO" id="GO:0016491">
    <property type="term" value="F:oxidoreductase activity"/>
    <property type="evidence" value="ECO:0007669"/>
    <property type="project" value="UniProtKB-KW"/>
</dbReference>